<reference evidence="1" key="1">
    <citation type="submission" date="2023-03" db="EMBL/GenBank/DDBJ databases">
        <title>Mating type loci evolution in Malassezia.</title>
        <authorList>
            <person name="Coelho M.A."/>
        </authorList>
    </citation>
    <scope>NUCLEOTIDE SEQUENCE</scope>
    <source>
        <strain evidence="1">CBS 9557</strain>
    </source>
</reference>
<dbReference type="AlphaFoldDB" id="A0AAF0J112"/>
<name>A0AAF0J112_9BASI</name>
<evidence type="ECO:0000313" key="2">
    <source>
        <dbReference type="Proteomes" id="UP001213623"/>
    </source>
</evidence>
<organism evidence="1 2">
    <name type="scientific">Malassezia nana</name>
    <dbReference type="NCBI Taxonomy" id="180528"/>
    <lineage>
        <taxon>Eukaryota</taxon>
        <taxon>Fungi</taxon>
        <taxon>Dikarya</taxon>
        <taxon>Basidiomycota</taxon>
        <taxon>Ustilaginomycotina</taxon>
        <taxon>Malasseziomycetes</taxon>
        <taxon>Malasseziales</taxon>
        <taxon>Malasseziaceae</taxon>
        <taxon>Malassezia</taxon>
    </lineage>
</organism>
<dbReference type="Proteomes" id="UP001213623">
    <property type="component" value="Chromosome 1"/>
</dbReference>
<accession>A0AAF0J112</accession>
<protein>
    <submittedName>
        <fullName evidence="1">Uncharacterized protein</fullName>
    </submittedName>
</protein>
<dbReference type="EMBL" id="CP119892">
    <property type="protein sequence ID" value="WFD25387.1"/>
    <property type="molecule type" value="Genomic_DNA"/>
</dbReference>
<evidence type="ECO:0000313" key="1">
    <source>
        <dbReference type="EMBL" id="WFD25387.1"/>
    </source>
</evidence>
<sequence length="86" mass="9584">MKTTAVRFLHIKPLPASAIPRVVPATQTIQAQAPARAATPSVAERLLADTQRPANLRVEPFVSNKAKYWKVSVAQRDLLRRELREA</sequence>
<keyword evidence="2" id="KW-1185">Reference proteome</keyword>
<proteinExistence type="predicted"/>
<gene>
    <name evidence="1" type="ORF">MNAN1_000355</name>
</gene>